<dbReference type="EMBL" id="CAJNOR010003485">
    <property type="protein sequence ID" value="CAF1418749.1"/>
    <property type="molecule type" value="Genomic_DNA"/>
</dbReference>
<sequence>MMNEHPAEWSTLQSLDVDSFVVATKLKFELERIHPEAQRRLQMLGLLKINDNGEQQEATDEEIDVMLHKTYQNENPDVLADKYMMRHGMYEYLKTLTAKVVLTRPADPVNYMIHDLQQQSTDKMKV</sequence>
<dbReference type="EMBL" id="CAJNOJ010000059">
    <property type="protein sequence ID" value="CAF0991997.1"/>
    <property type="molecule type" value="Genomic_DNA"/>
</dbReference>
<dbReference type="AlphaFoldDB" id="A0A814G5J2"/>
<proteinExistence type="predicted"/>
<accession>A0A814G5J2</accession>
<evidence type="ECO:0000313" key="2">
    <source>
        <dbReference type="EMBL" id="CAF1418749.1"/>
    </source>
</evidence>
<evidence type="ECO:0000313" key="1">
    <source>
        <dbReference type="EMBL" id="CAF0991997.1"/>
    </source>
</evidence>
<organism evidence="1 4">
    <name type="scientific">Adineta ricciae</name>
    <name type="common">Rotifer</name>
    <dbReference type="NCBI Taxonomy" id="249248"/>
    <lineage>
        <taxon>Eukaryota</taxon>
        <taxon>Metazoa</taxon>
        <taxon>Spiralia</taxon>
        <taxon>Gnathifera</taxon>
        <taxon>Rotifera</taxon>
        <taxon>Eurotatoria</taxon>
        <taxon>Bdelloidea</taxon>
        <taxon>Adinetida</taxon>
        <taxon>Adinetidae</taxon>
        <taxon>Adineta</taxon>
    </lineage>
</organism>
<reference evidence="1" key="1">
    <citation type="submission" date="2021-02" db="EMBL/GenBank/DDBJ databases">
        <authorList>
            <person name="Nowell W R."/>
        </authorList>
    </citation>
    <scope>NUCLEOTIDE SEQUENCE</scope>
</reference>
<evidence type="ECO:0000313" key="4">
    <source>
        <dbReference type="Proteomes" id="UP000663852"/>
    </source>
</evidence>
<keyword evidence="3" id="KW-1185">Reference proteome</keyword>
<protein>
    <submittedName>
        <fullName evidence="1">Uncharacterized protein</fullName>
    </submittedName>
</protein>
<evidence type="ECO:0000313" key="3">
    <source>
        <dbReference type="Proteomes" id="UP000663828"/>
    </source>
</evidence>
<comment type="caution">
    <text evidence="1">The sequence shown here is derived from an EMBL/GenBank/DDBJ whole genome shotgun (WGS) entry which is preliminary data.</text>
</comment>
<dbReference type="Proteomes" id="UP000663828">
    <property type="component" value="Unassembled WGS sequence"/>
</dbReference>
<dbReference type="OrthoDB" id="522106at2759"/>
<name>A0A814G5J2_ADIRI</name>
<dbReference type="Proteomes" id="UP000663852">
    <property type="component" value="Unassembled WGS sequence"/>
</dbReference>
<gene>
    <name evidence="1" type="ORF">EDS130_LOCUS14439</name>
    <name evidence="2" type="ORF">XAT740_LOCUS35087</name>
</gene>